<dbReference type="OMA" id="EPYHMAY"/>
<dbReference type="PROSITE" id="PS51424">
    <property type="entry name" value="ROC"/>
    <property type="match status" value="1"/>
</dbReference>
<dbReference type="GO" id="GO:0043123">
    <property type="term" value="P:positive regulation of canonical NF-kappaB signal transduction"/>
    <property type="evidence" value="ECO:0007669"/>
    <property type="project" value="InterPro"/>
</dbReference>
<feature type="repeat" description="ANK" evidence="5">
    <location>
        <begin position="33"/>
        <end position="65"/>
    </location>
</feature>
<dbReference type="PROSITE" id="PS50017">
    <property type="entry name" value="DEATH_DOMAIN"/>
    <property type="match status" value="1"/>
</dbReference>
<proteinExistence type="predicted"/>
<dbReference type="Pfam" id="PF13637">
    <property type="entry name" value="Ank_4"/>
    <property type="match status" value="1"/>
</dbReference>
<feature type="compositionally biased region" description="Low complexity" evidence="6">
    <location>
        <begin position="381"/>
        <end position="401"/>
    </location>
</feature>
<dbReference type="InParanoid" id="A0A7M7N7Z0"/>
<name>A0A7M7N7Z0_STRPU</name>
<dbReference type="GeneID" id="575268"/>
<keyword evidence="2" id="KW-0677">Repeat</keyword>
<dbReference type="KEGG" id="spu:575268"/>
<feature type="repeat" description="ANK" evidence="5">
    <location>
        <begin position="165"/>
        <end position="197"/>
    </location>
</feature>
<feature type="domain" description="Roc" evidence="8">
    <location>
        <begin position="336"/>
        <end position="601"/>
    </location>
</feature>
<dbReference type="InterPro" id="IPR036770">
    <property type="entry name" value="Ankyrin_rpt-contain_sf"/>
</dbReference>
<dbReference type="PRINTS" id="PR01415">
    <property type="entry name" value="ANKYRIN"/>
</dbReference>
<dbReference type="Pfam" id="PF13857">
    <property type="entry name" value="Ank_5"/>
    <property type="match status" value="1"/>
</dbReference>
<dbReference type="InterPro" id="IPR020859">
    <property type="entry name" value="ROC"/>
</dbReference>
<dbReference type="InterPro" id="IPR017281">
    <property type="entry name" value="Myelin_different_resp_MyD88"/>
</dbReference>
<feature type="domain" description="Death" evidence="7">
    <location>
        <begin position="954"/>
        <end position="1039"/>
    </location>
</feature>
<dbReference type="InterPro" id="IPR000488">
    <property type="entry name" value="Death_dom"/>
</dbReference>
<dbReference type="Pfam" id="PF00531">
    <property type="entry name" value="Death"/>
    <property type="match status" value="1"/>
</dbReference>
<dbReference type="OrthoDB" id="504170at2759"/>
<evidence type="ECO:0000256" key="6">
    <source>
        <dbReference type="SAM" id="MobiDB-lite"/>
    </source>
</evidence>
<sequence length="1071" mass="118254">MAVFHAVEEGNLHGIKELVENLTSYDPDQKNKHGETALHLAAGYGHVDILEYLQAKGASIDVADKHGDNGVYWAARQGQIAAMSFLKDQRCPLDAQNKTGETPLHVAGRYGQVEAVQYLCDQAVNSNLADEDGETPLHIAAWHGYTSIVQTLCKAGATLDLKNKDGETTLLCAAARGHLDIVKILVEAGALLNTIDKHGITPLHHAVRRQHYDIVKYLVDSNCDVNLQDKLGDTPLNVACKEGALDLVEMLHAVGAKRDILNRHKNSALHMAARGGHIEVVRYLCLAGALIHQRNQDGLTASQLASLEGHEDVADVLTQVEGDKSKDLFINQLNSTSGPLHRIRIKVLGQSGVGKTALIDSLKCGYFRGLFRRSRSNISLIGSSSNGRSSPRSPRSPRSPLTPMFGNGKKMDGGRFFMESLKRKQLSSTSSSFDVDSEVTRGIEFTHGTIPGAGDFTFLEFSGEDTYHTAYPHFLSDEGAIHLVVFSLDDMFEEQLAQVTYWMNFLRSQLPATEPVGYCGKYRQQPKIALVATHADHTQCPKQPTGELISGEGNIVLYQTKRLFGRLFDICDVLFVMDANSAQSKDVKMLRTHISSLRNSILKVEAPVSVLCEAVASALPAWRRTFVNFPVLTWQQFSEGIHASINPLAGQAHLREVGRQLHLMGEVQCFGSELLQEVIVIEPTWLCSGIIGRLLSHDATEQPEGQYSIHYIQSLFPDTDAMDISQLMEAMDICVHGTVCEIPAVMRCPAPEGIWEKEDENGNFRVYGGVRMQLSDCGSTLPSGLFSRIQMSLRRNFQQDMEDTTDNELVMWRNGAKCSSGSIEGLISMTNDECAIEIKVRGYNDTRQGCFIFLEDLVHLVKHVLVDSYPGLPLNMEVLSPIQLSSHEKTIMVYNACSLLRLQLRTERTVENPISNQEEDFVDIFCFGSESVESNLIAGVDLHLSEIPSLTRRQISMLLDPPDPMGKDWCLLAVGLGLTEKIPMLDTLNRRCGPDESDSPTERLLQEWGKEETNSVGVLLNKVKDLGREDVLRVLMQGSPLYKFVPDPRALEEGRQSGSGSNHSSGTVASR</sequence>
<evidence type="ECO:0008006" key="11">
    <source>
        <dbReference type="Google" id="ProtNLM"/>
    </source>
</evidence>
<dbReference type="Gene3D" id="1.10.533.10">
    <property type="entry name" value="Death Domain, Fas"/>
    <property type="match status" value="1"/>
</dbReference>
<organism evidence="9 10">
    <name type="scientific">Strongylocentrotus purpuratus</name>
    <name type="common">Purple sea urchin</name>
    <dbReference type="NCBI Taxonomy" id="7668"/>
    <lineage>
        <taxon>Eukaryota</taxon>
        <taxon>Metazoa</taxon>
        <taxon>Echinodermata</taxon>
        <taxon>Eleutherozoa</taxon>
        <taxon>Echinozoa</taxon>
        <taxon>Echinoidea</taxon>
        <taxon>Euechinoidea</taxon>
        <taxon>Echinacea</taxon>
        <taxon>Camarodonta</taxon>
        <taxon>Echinidea</taxon>
        <taxon>Strongylocentrotidae</taxon>
        <taxon>Strongylocentrotus</taxon>
    </lineage>
</organism>
<feature type="repeat" description="ANK" evidence="5">
    <location>
        <begin position="231"/>
        <end position="263"/>
    </location>
</feature>
<dbReference type="GO" id="GO:0002755">
    <property type="term" value="P:MyD88-dependent toll-like receptor signaling pathway"/>
    <property type="evidence" value="ECO:0007669"/>
    <property type="project" value="InterPro"/>
</dbReference>
<feature type="region of interest" description="Disordered" evidence="6">
    <location>
        <begin position="381"/>
        <end position="409"/>
    </location>
</feature>
<dbReference type="GO" id="GO:0000166">
    <property type="term" value="F:nucleotide binding"/>
    <property type="evidence" value="ECO:0007669"/>
    <property type="project" value="UniProtKB-KW"/>
</dbReference>
<dbReference type="SUPFAM" id="SSF47986">
    <property type="entry name" value="DEATH domain"/>
    <property type="match status" value="1"/>
</dbReference>
<dbReference type="PROSITE" id="PS50297">
    <property type="entry name" value="ANK_REP_REGION"/>
    <property type="match status" value="7"/>
</dbReference>
<dbReference type="EnsemblMetazoa" id="XM_030976763">
    <property type="protein sequence ID" value="XP_030832623"/>
    <property type="gene ID" value="LOC575268"/>
</dbReference>
<dbReference type="InterPro" id="IPR027417">
    <property type="entry name" value="P-loop_NTPase"/>
</dbReference>
<reference evidence="10" key="1">
    <citation type="submission" date="2015-02" db="EMBL/GenBank/DDBJ databases">
        <title>Genome sequencing for Strongylocentrotus purpuratus.</title>
        <authorList>
            <person name="Murali S."/>
            <person name="Liu Y."/>
            <person name="Vee V."/>
            <person name="English A."/>
            <person name="Wang M."/>
            <person name="Skinner E."/>
            <person name="Han Y."/>
            <person name="Muzny D.M."/>
            <person name="Worley K.C."/>
            <person name="Gibbs R.A."/>
        </authorList>
    </citation>
    <scope>NUCLEOTIDE SEQUENCE</scope>
</reference>
<comment type="cofactor">
    <cofactor evidence="1">
        <name>Mg(2+)</name>
        <dbReference type="ChEBI" id="CHEBI:18420"/>
    </cofactor>
</comment>
<evidence type="ECO:0000256" key="5">
    <source>
        <dbReference type="PROSITE-ProRule" id="PRU00023"/>
    </source>
</evidence>
<evidence type="ECO:0000313" key="9">
    <source>
        <dbReference type="EnsemblMetazoa" id="XP_030832623"/>
    </source>
</evidence>
<evidence type="ECO:0000256" key="3">
    <source>
        <dbReference type="ARBA" id="ARBA00022741"/>
    </source>
</evidence>
<dbReference type="CTD" id="1612"/>
<dbReference type="Gene3D" id="1.25.40.20">
    <property type="entry name" value="Ankyrin repeat-containing domain"/>
    <property type="match status" value="4"/>
</dbReference>
<feature type="compositionally biased region" description="Polar residues" evidence="6">
    <location>
        <begin position="1056"/>
        <end position="1071"/>
    </location>
</feature>
<dbReference type="AlphaFoldDB" id="A0A7M7N7Z0"/>
<dbReference type="PROSITE" id="PS50088">
    <property type="entry name" value="ANK_REPEAT"/>
    <property type="match status" value="7"/>
</dbReference>
<feature type="region of interest" description="Disordered" evidence="6">
    <location>
        <begin position="1045"/>
        <end position="1071"/>
    </location>
</feature>
<dbReference type="SMART" id="SM00005">
    <property type="entry name" value="DEATH"/>
    <property type="match status" value="1"/>
</dbReference>
<evidence type="ECO:0000259" key="7">
    <source>
        <dbReference type="PROSITE" id="PS50017"/>
    </source>
</evidence>
<feature type="repeat" description="ANK" evidence="5">
    <location>
        <begin position="132"/>
        <end position="164"/>
    </location>
</feature>
<feature type="repeat" description="ANK" evidence="5">
    <location>
        <begin position="198"/>
        <end position="230"/>
    </location>
</feature>
<dbReference type="PANTHER" id="PTHR15079:SF10">
    <property type="entry name" value="DEATH DOMAIN-CONTAINING PROTEIN"/>
    <property type="match status" value="1"/>
</dbReference>
<dbReference type="InterPro" id="IPR002110">
    <property type="entry name" value="Ankyrin_rpt"/>
</dbReference>
<evidence type="ECO:0000256" key="4">
    <source>
        <dbReference type="ARBA" id="ARBA00023198"/>
    </source>
</evidence>
<keyword evidence="4" id="KW-0395">Inflammatory response</keyword>
<evidence type="ECO:0000259" key="8">
    <source>
        <dbReference type="PROSITE" id="PS51424"/>
    </source>
</evidence>
<reference evidence="9" key="2">
    <citation type="submission" date="2021-01" db="UniProtKB">
        <authorList>
            <consortium name="EnsemblMetazoa"/>
        </authorList>
    </citation>
    <scope>IDENTIFICATION</scope>
</reference>
<evidence type="ECO:0000313" key="10">
    <source>
        <dbReference type="Proteomes" id="UP000007110"/>
    </source>
</evidence>
<keyword evidence="5" id="KW-0040">ANK repeat</keyword>
<keyword evidence="3" id="KW-0547">Nucleotide-binding</keyword>
<dbReference type="GO" id="GO:0070976">
    <property type="term" value="F:TIR domain binding"/>
    <property type="evidence" value="ECO:0007669"/>
    <property type="project" value="InterPro"/>
</dbReference>
<dbReference type="SUPFAM" id="SSF48403">
    <property type="entry name" value="Ankyrin repeat"/>
    <property type="match status" value="1"/>
</dbReference>
<evidence type="ECO:0000256" key="2">
    <source>
        <dbReference type="ARBA" id="ARBA00022737"/>
    </source>
</evidence>
<keyword evidence="10" id="KW-1185">Reference proteome</keyword>
<dbReference type="SUPFAM" id="SSF52540">
    <property type="entry name" value="P-loop containing nucleoside triphosphate hydrolases"/>
    <property type="match status" value="1"/>
</dbReference>
<dbReference type="Proteomes" id="UP000007110">
    <property type="component" value="Unassembled WGS sequence"/>
</dbReference>
<dbReference type="InterPro" id="IPR011029">
    <property type="entry name" value="DEATH-like_dom_sf"/>
</dbReference>
<dbReference type="RefSeq" id="XP_030832623.1">
    <property type="nucleotide sequence ID" value="XM_030976763.1"/>
</dbReference>
<dbReference type="PANTHER" id="PTHR15079">
    <property type="entry name" value="MYD88"/>
    <property type="match status" value="1"/>
</dbReference>
<dbReference type="SMART" id="SM00248">
    <property type="entry name" value="ANK"/>
    <property type="match status" value="9"/>
</dbReference>
<dbReference type="CDD" id="cd08782">
    <property type="entry name" value="Death_DAPK1"/>
    <property type="match status" value="1"/>
</dbReference>
<dbReference type="Gene3D" id="3.40.50.300">
    <property type="entry name" value="P-loop containing nucleotide triphosphate hydrolases"/>
    <property type="match status" value="1"/>
</dbReference>
<accession>A0A7M7N7Z0</accession>
<protein>
    <recommendedName>
        <fullName evidence="11">Non-specific serine/threonine protein kinase</fullName>
    </recommendedName>
</protein>
<feature type="repeat" description="ANK" evidence="5">
    <location>
        <begin position="99"/>
        <end position="131"/>
    </location>
</feature>
<dbReference type="Pfam" id="PF12796">
    <property type="entry name" value="Ank_2"/>
    <property type="match status" value="2"/>
</dbReference>
<feature type="repeat" description="ANK" evidence="5">
    <location>
        <begin position="264"/>
        <end position="296"/>
    </location>
</feature>
<evidence type="ECO:0000256" key="1">
    <source>
        <dbReference type="ARBA" id="ARBA00001946"/>
    </source>
</evidence>